<dbReference type="GO" id="GO:0006635">
    <property type="term" value="P:fatty acid beta-oxidation"/>
    <property type="evidence" value="ECO:0007669"/>
    <property type="project" value="TreeGrafter"/>
</dbReference>
<organism evidence="7">
    <name type="scientific">freshwater metagenome</name>
    <dbReference type="NCBI Taxonomy" id="449393"/>
    <lineage>
        <taxon>unclassified sequences</taxon>
        <taxon>metagenomes</taxon>
        <taxon>ecological metagenomes</taxon>
    </lineage>
</organism>
<dbReference type="AlphaFoldDB" id="A0A6J7C0V8"/>
<dbReference type="EMBL" id="CAFAAV010000316">
    <property type="protein sequence ID" value="CAB4835538.1"/>
    <property type="molecule type" value="Genomic_DNA"/>
</dbReference>
<dbReference type="PROSITE" id="PS00166">
    <property type="entry name" value="ENOYL_COA_HYDRATASE"/>
    <property type="match status" value="1"/>
</dbReference>
<gene>
    <name evidence="5" type="ORF">UFOPK2656_01778</name>
    <name evidence="6" type="ORF">UFOPK3099_02795</name>
    <name evidence="7" type="ORF">UFOPK3267_01292</name>
    <name evidence="8" type="ORF">UFOPK3651_02047</name>
    <name evidence="9" type="ORF">UFOPK3931_00085</name>
    <name evidence="4" type="ORF">UFOPK4189_01866</name>
</gene>
<keyword evidence="2" id="KW-0456">Lyase</keyword>
<dbReference type="InterPro" id="IPR001753">
    <property type="entry name" value="Enoyl-CoA_hydra/iso"/>
</dbReference>
<dbReference type="EMBL" id="CAFBMT010000011">
    <property type="protein sequence ID" value="CAB4939387.1"/>
    <property type="molecule type" value="Genomic_DNA"/>
</dbReference>
<proteinExistence type="inferred from homology"/>
<evidence type="ECO:0000313" key="4">
    <source>
        <dbReference type="EMBL" id="CAB4364099.1"/>
    </source>
</evidence>
<dbReference type="SUPFAM" id="SSF52096">
    <property type="entry name" value="ClpP/crotonase"/>
    <property type="match status" value="1"/>
</dbReference>
<accession>A0A6J7C0V8</accession>
<dbReference type="Gene3D" id="1.10.12.10">
    <property type="entry name" value="Lyase 2-enoyl-coa Hydratase, Chain A, domain 2"/>
    <property type="match status" value="1"/>
</dbReference>
<name>A0A6J7C0V8_9ZZZZ</name>
<comment type="similarity">
    <text evidence="1">Belongs to the enoyl-CoA hydratase/isomerase family.</text>
</comment>
<evidence type="ECO:0000313" key="5">
    <source>
        <dbReference type="EMBL" id="CAB4726045.1"/>
    </source>
</evidence>
<dbReference type="PANTHER" id="PTHR11941:SF54">
    <property type="entry name" value="ENOYL-COA HYDRATASE, MITOCHONDRIAL"/>
    <property type="match status" value="1"/>
</dbReference>
<evidence type="ECO:0000256" key="1">
    <source>
        <dbReference type="ARBA" id="ARBA00005254"/>
    </source>
</evidence>
<evidence type="ECO:0000313" key="7">
    <source>
        <dbReference type="EMBL" id="CAB4850741.1"/>
    </source>
</evidence>
<dbReference type="InterPro" id="IPR018376">
    <property type="entry name" value="Enoyl-CoA_hyd/isom_CS"/>
</dbReference>
<dbReference type="EMBL" id="CAFBOL010000001">
    <property type="protein sequence ID" value="CAB4970691.1"/>
    <property type="molecule type" value="Genomic_DNA"/>
</dbReference>
<protein>
    <submittedName>
        <fullName evidence="7">Unannotated protein</fullName>
    </submittedName>
</protein>
<dbReference type="InterPro" id="IPR014748">
    <property type="entry name" value="Enoyl-CoA_hydra_C"/>
</dbReference>
<dbReference type="Pfam" id="PF00378">
    <property type="entry name" value="ECH_1"/>
    <property type="match status" value="1"/>
</dbReference>
<dbReference type="EMBL" id="CAEZYF010000010">
    <property type="protein sequence ID" value="CAB4726045.1"/>
    <property type="molecule type" value="Genomic_DNA"/>
</dbReference>
<dbReference type="GO" id="GO:0016829">
    <property type="term" value="F:lyase activity"/>
    <property type="evidence" value="ECO:0007669"/>
    <property type="project" value="UniProtKB-KW"/>
</dbReference>
<sequence>MTNPITITVDEHIALVTLDRPPVNAVNRATLAAIRDAFRSLDDRRDVRAAVFTATGTRAFMGGADLDSVGDRGGPDSTPPTDVTDSGRVARDAMWAITDCAVPVVGAINGPAVGAGVAFATCCDILLAADHAWFGALEINVGLLGASAHLMQLVGRHKAREMFLLGERVTAQELHRLGVVREVLPADQLLPAAMEVARVLAQKSPIAMRLAKDSMNRIEGLTLKDAYRTEQDYTNRLLGFEDSLEAREAFKNKRDPEWKWR</sequence>
<feature type="region of interest" description="Disordered" evidence="3">
    <location>
        <begin position="65"/>
        <end position="85"/>
    </location>
</feature>
<dbReference type="CDD" id="cd06558">
    <property type="entry name" value="crotonase-like"/>
    <property type="match status" value="1"/>
</dbReference>
<evidence type="ECO:0000256" key="3">
    <source>
        <dbReference type="SAM" id="MobiDB-lite"/>
    </source>
</evidence>
<dbReference type="EMBL" id="CAFBIY010000063">
    <property type="protein sequence ID" value="CAB4850741.1"/>
    <property type="molecule type" value="Genomic_DNA"/>
</dbReference>
<evidence type="ECO:0000313" key="9">
    <source>
        <dbReference type="EMBL" id="CAB4970691.1"/>
    </source>
</evidence>
<reference evidence="7" key="1">
    <citation type="submission" date="2020-05" db="EMBL/GenBank/DDBJ databases">
        <authorList>
            <person name="Chiriac C."/>
            <person name="Salcher M."/>
            <person name="Ghai R."/>
            <person name="Kavagutti S V."/>
        </authorList>
    </citation>
    <scope>NUCLEOTIDE SEQUENCE</scope>
</reference>
<evidence type="ECO:0000256" key="2">
    <source>
        <dbReference type="ARBA" id="ARBA00023239"/>
    </source>
</evidence>
<dbReference type="Gene3D" id="3.90.226.10">
    <property type="entry name" value="2-enoyl-CoA Hydratase, Chain A, domain 1"/>
    <property type="match status" value="1"/>
</dbReference>
<evidence type="ECO:0000313" key="8">
    <source>
        <dbReference type="EMBL" id="CAB4939387.1"/>
    </source>
</evidence>
<dbReference type="EMBL" id="CAESGF010000010">
    <property type="protein sequence ID" value="CAB4364099.1"/>
    <property type="molecule type" value="Genomic_DNA"/>
</dbReference>
<dbReference type="InterPro" id="IPR029045">
    <property type="entry name" value="ClpP/crotonase-like_dom_sf"/>
</dbReference>
<evidence type="ECO:0000313" key="6">
    <source>
        <dbReference type="EMBL" id="CAB4835538.1"/>
    </source>
</evidence>
<dbReference type="PANTHER" id="PTHR11941">
    <property type="entry name" value="ENOYL-COA HYDRATASE-RELATED"/>
    <property type="match status" value="1"/>
</dbReference>